<protein>
    <recommendedName>
        <fullName evidence="2">Type I restriction enzyme R protein N-terminal domain-containing protein</fullName>
    </recommendedName>
</protein>
<dbReference type="EMBL" id="CADCTQ010000146">
    <property type="protein sequence ID" value="CAA9243584.1"/>
    <property type="molecule type" value="Genomic_DNA"/>
</dbReference>
<evidence type="ECO:0008006" key="2">
    <source>
        <dbReference type="Google" id="ProtNLM"/>
    </source>
</evidence>
<dbReference type="AlphaFoldDB" id="A0A6J4I7K3"/>
<evidence type="ECO:0000313" key="1">
    <source>
        <dbReference type="EMBL" id="CAA9243584.1"/>
    </source>
</evidence>
<sequence length="201" mass="22909">MAYGDFTLEEIELRFGVRNRTGRLFPLVTPVEPGEKLKEALQLATELPVRSEKARSETIVFPLLVELRSRNNKFFTIYSGDVLNADEEKGLRGECDFILAKDIGSFSISYPIIQIVEAKKNDLEIGVPQCAAQLIGAQIFNRKKGVTLDKLYGCVTTGNEWMFMQLEQDLLIDPRVYYLNEINELLGVFQCIIDHYRQTIP</sequence>
<name>A0A6J4I7K3_9SPHI</name>
<organism evidence="1">
    <name type="scientific">uncultured Cytophagales bacterium</name>
    <dbReference type="NCBI Taxonomy" id="158755"/>
    <lineage>
        <taxon>Bacteria</taxon>
        <taxon>Pseudomonadati</taxon>
        <taxon>Bacteroidota</taxon>
        <taxon>Sphingobacteriia</taxon>
        <taxon>Sphingobacteriales</taxon>
        <taxon>environmental samples</taxon>
    </lineage>
</organism>
<gene>
    <name evidence="1" type="ORF">AVDCRST_MAG56-1552</name>
</gene>
<accession>A0A6J4I7K3</accession>
<proteinExistence type="predicted"/>
<reference evidence="1" key="1">
    <citation type="submission" date="2020-02" db="EMBL/GenBank/DDBJ databases">
        <authorList>
            <person name="Meier V. D."/>
        </authorList>
    </citation>
    <scope>NUCLEOTIDE SEQUENCE</scope>
    <source>
        <strain evidence="1">AVDCRST_MAG56</strain>
    </source>
</reference>